<dbReference type="RefSeq" id="XP_001317129.1">
    <property type="nucleotide sequence ID" value="XM_001317094.1"/>
</dbReference>
<dbReference type="VEuPathDB" id="TrichDB:TVAG_016730"/>
<feature type="repeat" description="ANK" evidence="3">
    <location>
        <begin position="364"/>
        <end position="396"/>
    </location>
</feature>
<dbReference type="PANTHER" id="PTHR24123:SF33">
    <property type="entry name" value="PROTEIN HOS4"/>
    <property type="match status" value="1"/>
</dbReference>
<name>A2ER16_TRIV3</name>
<evidence type="ECO:0000256" key="1">
    <source>
        <dbReference type="ARBA" id="ARBA00022737"/>
    </source>
</evidence>
<feature type="repeat" description="ANK" evidence="3">
    <location>
        <begin position="718"/>
        <end position="750"/>
    </location>
</feature>
<evidence type="ECO:0000259" key="4">
    <source>
        <dbReference type="Pfam" id="PF11929"/>
    </source>
</evidence>
<feature type="repeat" description="ANK" evidence="3">
    <location>
        <begin position="463"/>
        <end position="495"/>
    </location>
</feature>
<dbReference type="Proteomes" id="UP000001542">
    <property type="component" value="Unassembled WGS sequence"/>
</dbReference>
<dbReference type="AlphaFoldDB" id="A2ER16"/>
<dbReference type="KEGG" id="tva:4762771"/>
<gene>
    <name evidence="5" type="ORF">TVAG_016780</name>
</gene>
<feature type="repeat" description="ANK" evidence="3">
    <location>
        <begin position="652"/>
        <end position="684"/>
    </location>
</feature>
<reference evidence="5" key="2">
    <citation type="journal article" date="2007" name="Science">
        <title>Draft genome sequence of the sexually transmitted pathogen Trichomonas vaginalis.</title>
        <authorList>
            <person name="Carlton J.M."/>
            <person name="Hirt R.P."/>
            <person name="Silva J.C."/>
            <person name="Delcher A.L."/>
            <person name="Schatz M."/>
            <person name="Zhao Q."/>
            <person name="Wortman J.R."/>
            <person name="Bidwell S.L."/>
            <person name="Alsmark U.C.M."/>
            <person name="Besteiro S."/>
            <person name="Sicheritz-Ponten T."/>
            <person name="Noel C.J."/>
            <person name="Dacks J.B."/>
            <person name="Foster P.G."/>
            <person name="Simillion C."/>
            <person name="Van de Peer Y."/>
            <person name="Miranda-Saavedra D."/>
            <person name="Barton G.J."/>
            <person name="Westrop G.D."/>
            <person name="Mueller S."/>
            <person name="Dessi D."/>
            <person name="Fiori P.L."/>
            <person name="Ren Q."/>
            <person name="Paulsen I."/>
            <person name="Zhang H."/>
            <person name="Bastida-Corcuera F.D."/>
            <person name="Simoes-Barbosa A."/>
            <person name="Brown M.T."/>
            <person name="Hayes R.D."/>
            <person name="Mukherjee M."/>
            <person name="Okumura C.Y."/>
            <person name="Schneider R."/>
            <person name="Smith A.J."/>
            <person name="Vanacova S."/>
            <person name="Villalvazo M."/>
            <person name="Haas B.J."/>
            <person name="Pertea M."/>
            <person name="Feldblyum T.V."/>
            <person name="Utterback T.R."/>
            <person name="Shu C.L."/>
            <person name="Osoegawa K."/>
            <person name="de Jong P.J."/>
            <person name="Hrdy I."/>
            <person name="Horvathova L."/>
            <person name="Zubacova Z."/>
            <person name="Dolezal P."/>
            <person name="Malik S.B."/>
            <person name="Logsdon J.M. Jr."/>
            <person name="Henze K."/>
            <person name="Gupta A."/>
            <person name="Wang C.C."/>
            <person name="Dunne R.L."/>
            <person name="Upcroft J.A."/>
            <person name="Upcroft P."/>
            <person name="White O."/>
            <person name="Salzberg S.L."/>
            <person name="Tang P."/>
            <person name="Chiu C.-H."/>
            <person name="Lee Y.-S."/>
            <person name="Embley T.M."/>
            <person name="Coombs G.H."/>
            <person name="Mottram J.C."/>
            <person name="Tachezy J."/>
            <person name="Fraser-Liggett C.M."/>
            <person name="Johnson P.J."/>
        </authorList>
    </citation>
    <scope>NUCLEOTIDE SEQUENCE [LARGE SCALE GENOMIC DNA]</scope>
    <source>
        <strain evidence="5">G3</strain>
    </source>
</reference>
<dbReference type="PRINTS" id="PR01415">
    <property type="entry name" value="ANKYRIN"/>
</dbReference>
<dbReference type="eggNOG" id="KOG4177">
    <property type="taxonomic scope" value="Eukaryota"/>
</dbReference>
<sequence>MCCQYLKKYRDFIGAYENLYHIKADQFVEEISNLVETVLICKYKVPIHLLFMSIFNAIKYNYRSIVTYVNMLNIILNKHSFKYKDLLQYKTLYVCGDLCSDEIHECLQVSRKSNTINQIEFDTNTFPKEDEIQYVLMNDQVDKFREYVTQHPLESISIRIPCFVRMDPIEACCYFGSVNIFFFIISNYEIKISDQCYQYSFIGGNIDIINEITKNNKIDEKCFSNIVASHNNQCLDYVFERDLFDPEFINGDLIIKSQNLKIVFMLLEKHKDLIIPWCAAFPQTIDILMNENIDISKISLIGCTAIHYASVGNCKEIAEFLISHGVDINVKNDYNETALHYSPYKETTEVLISHGIDINWKQKHGYTALHLAANINSEEVVELLLSHGADVNAKDKEGETPLHHAAKNNCKETAEFLISHGADVNAKDKNNKTPLHKTTTNNCKETAEILISHGVDVNSKDKEEKTPLHHAAKNNSIETAEYLISHGADVNAKDKDGNPPIYWAIMKTNKDIIRLLIEHGADIKLKNKHGRNILHWATEVWDPICIVLPCDQPNIGTFRLAKDKSIKEVLEILILCGIDINSKDKYGNTPLHLAAYGKLKITVEFLIANGANVNARNNVEKTPLHLATKGNGKKVAEMLLCHGADINAKDAKGNTSLCLNAHSFHQKITNILISHGADINSKNNDGWTALHIAIKEDQTEISKILISHGADVNVKENKGNTPLHFAAKHYRQSVIELLLSNGADINPKNKDGKTPLHYAVKTCYKK</sequence>
<dbReference type="Pfam" id="PF11929">
    <property type="entry name" value="DUF3447"/>
    <property type="match status" value="1"/>
</dbReference>
<dbReference type="Pfam" id="PF00023">
    <property type="entry name" value="Ank"/>
    <property type="match status" value="2"/>
</dbReference>
<keyword evidence="6" id="KW-1185">Reference proteome</keyword>
<feature type="domain" description="DUF3447" evidence="4">
    <location>
        <begin position="190"/>
        <end position="265"/>
    </location>
</feature>
<reference evidence="5" key="1">
    <citation type="submission" date="2006-10" db="EMBL/GenBank/DDBJ databases">
        <authorList>
            <person name="Amadeo P."/>
            <person name="Zhao Q."/>
            <person name="Wortman J."/>
            <person name="Fraser-Liggett C."/>
            <person name="Carlton J."/>
        </authorList>
    </citation>
    <scope>NUCLEOTIDE SEQUENCE</scope>
    <source>
        <strain evidence="5">G3</strain>
    </source>
</reference>
<evidence type="ECO:0000313" key="6">
    <source>
        <dbReference type="Proteomes" id="UP000001542"/>
    </source>
</evidence>
<dbReference type="PANTHER" id="PTHR24123">
    <property type="entry name" value="ANKYRIN REPEAT-CONTAINING"/>
    <property type="match status" value="1"/>
</dbReference>
<dbReference type="EMBL" id="DS113462">
    <property type="protein sequence ID" value="EAY04906.1"/>
    <property type="molecule type" value="Genomic_DNA"/>
</dbReference>
<accession>A2ER16</accession>
<keyword evidence="2 3" id="KW-0040">ANK repeat</keyword>
<feature type="repeat" description="ANK" evidence="3">
    <location>
        <begin position="619"/>
        <end position="651"/>
    </location>
</feature>
<dbReference type="PROSITE" id="PS50297">
    <property type="entry name" value="ANK_REP_REGION"/>
    <property type="match status" value="11"/>
</dbReference>
<dbReference type="PROSITE" id="PS50088">
    <property type="entry name" value="ANK_REPEAT"/>
    <property type="match status" value="11"/>
</dbReference>
<protein>
    <submittedName>
        <fullName evidence="5">Ankyrin repeat protein, putative</fullName>
    </submittedName>
</protein>
<evidence type="ECO:0000256" key="3">
    <source>
        <dbReference type="PROSITE-ProRule" id="PRU00023"/>
    </source>
</evidence>
<dbReference type="Pfam" id="PF13637">
    <property type="entry name" value="Ank_4"/>
    <property type="match status" value="2"/>
</dbReference>
<dbReference type="SMART" id="SM00248">
    <property type="entry name" value="ANK"/>
    <property type="match status" value="13"/>
</dbReference>
<dbReference type="VEuPathDB" id="TrichDB:TVAGG3_0535220"/>
<feature type="repeat" description="ANK" evidence="3">
    <location>
        <begin position="430"/>
        <end position="462"/>
    </location>
</feature>
<dbReference type="STRING" id="5722.A2ER16"/>
<keyword evidence="1" id="KW-0677">Repeat</keyword>
<dbReference type="SUPFAM" id="SSF48403">
    <property type="entry name" value="Ankyrin repeat"/>
    <property type="match status" value="3"/>
</dbReference>
<dbReference type="InterPro" id="IPR002110">
    <property type="entry name" value="Ankyrin_rpt"/>
</dbReference>
<feature type="repeat" description="ANK" evidence="3">
    <location>
        <begin position="496"/>
        <end position="528"/>
    </location>
</feature>
<evidence type="ECO:0000256" key="2">
    <source>
        <dbReference type="ARBA" id="ARBA00023043"/>
    </source>
</evidence>
<dbReference type="InterPro" id="IPR051165">
    <property type="entry name" value="Multifunctional_ANK_Repeat"/>
</dbReference>
<proteinExistence type="predicted"/>
<dbReference type="InterPro" id="IPR020683">
    <property type="entry name" value="DUF3447"/>
</dbReference>
<feature type="repeat" description="ANK" evidence="3">
    <location>
        <begin position="586"/>
        <end position="618"/>
    </location>
</feature>
<dbReference type="InParanoid" id="A2ER16"/>
<feature type="repeat" description="ANK" evidence="3">
    <location>
        <begin position="685"/>
        <end position="717"/>
    </location>
</feature>
<dbReference type="Pfam" id="PF12796">
    <property type="entry name" value="Ank_2"/>
    <property type="match status" value="3"/>
</dbReference>
<evidence type="ECO:0000313" key="5">
    <source>
        <dbReference type="EMBL" id="EAY04906.1"/>
    </source>
</evidence>
<organism evidence="5 6">
    <name type="scientific">Trichomonas vaginalis (strain ATCC PRA-98 / G3)</name>
    <dbReference type="NCBI Taxonomy" id="412133"/>
    <lineage>
        <taxon>Eukaryota</taxon>
        <taxon>Metamonada</taxon>
        <taxon>Parabasalia</taxon>
        <taxon>Trichomonadida</taxon>
        <taxon>Trichomonadidae</taxon>
        <taxon>Trichomonas</taxon>
    </lineage>
</organism>
<dbReference type="InterPro" id="IPR036770">
    <property type="entry name" value="Ankyrin_rpt-contain_sf"/>
</dbReference>
<dbReference type="Gene3D" id="1.25.40.20">
    <property type="entry name" value="Ankyrin repeat-containing domain"/>
    <property type="match status" value="6"/>
</dbReference>
<feature type="repeat" description="ANK" evidence="3">
    <location>
        <begin position="397"/>
        <end position="429"/>
    </location>
</feature>
<feature type="repeat" description="ANK" evidence="3">
    <location>
        <begin position="301"/>
        <end position="333"/>
    </location>
</feature>